<feature type="transmembrane region" description="Helical" evidence="6">
    <location>
        <begin position="12"/>
        <end position="31"/>
    </location>
</feature>
<keyword evidence="3 6" id="KW-0812">Transmembrane</keyword>
<feature type="transmembrane region" description="Helical" evidence="6">
    <location>
        <begin position="403"/>
        <end position="423"/>
    </location>
</feature>
<reference evidence="8 10" key="2">
    <citation type="submission" date="2018-06" db="EMBL/GenBank/DDBJ databases">
        <authorList>
            <consortium name="Pathogen Informatics"/>
            <person name="Doyle S."/>
        </authorList>
    </citation>
    <scope>NUCLEOTIDE SEQUENCE [LARGE SCALE GENOMIC DNA]</scope>
    <source>
        <strain evidence="8 10">NCTC11212</strain>
    </source>
</reference>
<keyword evidence="5 6" id="KW-0472">Membrane</keyword>
<feature type="transmembrane region" description="Helical" evidence="6">
    <location>
        <begin position="128"/>
        <end position="148"/>
    </location>
</feature>
<keyword evidence="2" id="KW-1003">Cell membrane</keyword>
<keyword evidence="9" id="KW-1185">Reference proteome</keyword>
<dbReference type="PANTHER" id="PTHR30250">
    <property type="entry name" value="PST FAMILY PREDICTED COLANIC ACID TRANSPORTER"/>
    <property type="match status" value="1"/>
</dbReference>
<dbReference type="Proteomes" id="UP000251937">
    <property type="component" value="Unassembled WGS sequence"/>
</dbReference>
<organism evidence="8 10">
    <name type="scientific">Chryseobacterium balustinum</name>
    <dbReference type="NCBI Taxonomy" id="246"/>
    <lineage>
        <taxon>Bacteria</taxon>
        <taxon>Pseudomonadati</taxon>
        <taxon>Bacteroidota</taxon>
        <taxon>Flavobacteriia</taxon>
        <taxon>Flavobacteriales</taxon>
        <taxon>Weeksellaceae</taxon>
        <taxon>Chryseobacterium group</taxon>
        <taxon>Chryseobacterium</taxon>
    </lineage>
</organism>
<evidence type="ECO:0000313" key="9">
    <source>
        <dbReference type="Proteomes" id="UP000190669"/>
    </source>
</evidence>
<evidence type="ECO:0000256" key="6">
    <source>
        <dbReference type="SAM" id="Phobius"/>
    </source>
</evidence>
<feature type="transmembrane region" description="Helical" evidence="6">
    <location>
        <begin position="376"/>
        <end position="397"/>
    </location>
</feature>
<dbReference type="GO" id="GO:0015297">
    <property type="term" value="F:antiporter activity"/>
    <property type="evidence" value="ECO:0007669"/>
    <property type="project" value="InterPro"/>
</dbReference>
<feature type="transmembrane region" description="Helical" evidence="6">
    <location>
        <begin position="343"/>
        <end position="364"/>
    </location>
</feature>
<gene>
    <name evidence="8" type="ORF">NCTC11212_03975</name>
    <name evidence="7" type="ORF">SAMN05421800_11390</name>
</gene>
<feature type="transmembrane region" description="Helical" evidence="6">
    <location>
        <begin position="84"/>
        <end position="108"/>
    </location>
</feature>
<dbReference type="AlphaFoldDB" id="A0AAX2IQK4"/>
<proteinExistence type="predicted"/>
<name>A0AAX2IQK4_9FLAO</name>
<dbReference type="RefSeq" id="WP_079465953.1">
    <property type="nucleotide sequence ID" value="NZ_FUZE01000013.1"/>
</dbReference>
<dbReference type="Proteomes" id="UP000190669">
    <property type="component" value="Unassembled WGS sequence"/>
</dbReference>
<feature type="transmembrane region" description="Helical" evidence="6">
    <location>
        <begin position="184"/>
        <end position="208"/>
    </location>
</feature>
<reference evidence="7 9" key="1">
    <citation type="submission" date="2017-02" db="EMBL/GenBank/DDBJ databases">
        <authorList>
            <person name="Varghese N."/>
            <person name="Submissions S."/>
        </authorList>
    </citation>
    <scope>NUCLEOTIDE SEQUENCE [LARGE SCALE GENOMIC DNA]</scope>
    <source>
        <strain evidence="7 9">DSM 16775</strain>
    </source>
</reference>
<evidence type="ECO:0000313" key="7">
    <source>
        <dbReference type="EMBL" id="SKB90373.1"/>
    </source>
</evidence>
<dbReference type="GO" id="GO:0042910">
    <property type="term" value="F:xenobiotic transmembrane transporter activity"/>
    <property type="evidence" value="ECO:0007669"/>
    <property type="project" value="InterPro"/>
</dbReference>
<dbReference type="GO" id="GO:0005886">
    <property type="term" value="C:plasma membrane"/>
    <property type="evidence" value="ECO:0007669"/>
    <property type="project" value="UniProtKB-SubCell"/>
</dbReference>
<dbReference type="EMBL" id="FUZE01000013">
    <property type="protein sequence ID" value="SKB90373.1"/>
    <property type="molecule type" value="Genomic_DNA"/>
</dbReference>
<dbReference type="InterPro" id="IPR050833">
    <property type="entry name" value="Poly_Biosynth_Transport"/>
</dbReference>
<keyword evidence="4 6" id="KW-1133">Transmembrane helix</keyword>
<evidence type="ECO:0000256" key="1">
    <source>
        <dbReference type="ARBA" id="ARBA00004651"/>
    </source>
</evidence>
<evidence type="ECO:0000256" key="2">
    <source>
        <dbReference type="ARBA" id="ARBA00022475"/>
    </source>
</evidence>
<evidence type="ECO:0000256" key="4">
    <source>
        <dbReference type="ARBA" id="ARBA00022989"/>
    </source>
</evidence>
<feature type="transmembrane region" description="Helical" evidence="6">
    <location>
        <begin position="469"/>
        <end position="490"/>
    </location>
</feature>
<feature type="transmembrane region" description="Helical" evidence="6">
    <location>
        <begin position="155"/>
        <end position="178"/>
    </location>
</feature>
<evidence type="ECO:0000256" key="5">
    <source>
        <dbReference type="ARBA" id="ARBA00023136"/>
    </source>
</evidence>
<sequence>MRQSDKVLFNTGSLYIKIIVNAFVTLVSTRIVLKELGIDSYGLYNLIAGIITMLAFFNGALMVSSQRFLSIAMGQKDDVKLANVFKISFLVHLLLGIIIAIILFAIQPLFFNGFLNIKPEMVGVAKKVFSVMIISSFITIVVIPYNAALNAREELWFFSISETIVSLLKLCAAIYLLYTTSDLLLTYTILMLFAIGMGGLINYVWCVWRYPECRIKLKGNIDKYLFKEMFAFAGWNTLGSLTMIVRNQGIALILNVFFGVLLNAAYGIANQVNALVITFAGTLTTVFTPMIVKAKGEGNDEKMLFISIFSSKMTFYLSSVIAIPVLVFTPLILDIWLNKAPEYSVEFCRVIIVAFLIMQLYPGITRALYAEGNIKWYQIVISILLVAILPIGYLLYYLELPPISIFIVLVIAQFLTLITTVHFAGKKVGLNIKEFYTSSIIYPCILYIVILSILMIIKNYIFIDNQNLNLIVNTFIFVSLYSVLYFYFIFNHEEKKILKGIYNSLISKIKRK</sequence>
<feature type="transmembrane region" description="Helical" evidence="6">
    <location>
        <begin position="43"/>
        <end position="63"/>
    </location>
</feature>
<comment type="subcellular location">
    <subcellularLocation>
        <location evidence="1">Cell membrane</location>
        <topology evidence="1">Multi-pass membrane protein</topology>
    </subcellularLocation>
</comment>
<evidence type="ECO:0000256" key="3">
    <source>
        <dbReference type="ARBA" id="ARBA00022692"/>
    </source>
</evidence>
<feature type="transmembrane region" description="Helical" evidence="6">
    <location>
        <begin position="313"/>
        <end position="337"/>
    </location>
</feature>
<evidence type="ECO:0000313" key="10">
    <source>
        <dbReference type="Proteomes" id="UP000251937"/>
    </source>
</evidence>
<feature type="transmembrane region" description="Helical" evidence="6">
    <location>
        <begin position="435"/>
        <end position="457"/>
    </location>
</feature>
<dbReference type="EMBL" id="UAVR01000023">
    <property type="protein sequence ID" value="SQA92329.1"/>
    <property type="molecule type" value="Genomic_DNA"/>
</dbReference>
<feature type="transmembrane region" description="Helical" evidence="6">
    <location>
        <begin position="274"/>
        <end position="292"/>
    </location>
</feature>
<evidence type="ECO:0000313" key="8">
    <source>
        <dbReference type="EMBL" id="SQA92329.1"/>
    </source>
</evidence>
<dbReference type="PANTHER" id="PTHR30250:SF26">
    <property type="entry name" value="PSMA PROTEIN"/>
    <property type="match status" value="1"/>
</dbReference>
<comment type="caution">
    <text evidence="8">The sequence shown here is derived from an EMBL/GenBank/DDBJ whole genome shotgun (WGS) entry which is preliminary data.</text>
</comment>
<accession>A0AAX2IQK4</accession>
<feature type="transmembrane region" description="Helical" evidence="6">
    <location>
        <begin position="250"/>
        <end position="268"/>
    </location>
</feature>
<protein>
    <submittedName>
        <fullName evidence="8">MatE</fullName>
    </submittedName>
    <submittedName>
        <fullName evidence="7">Na+-driven multidrug efflux pump</fullName>
    </submittedName>
</protein>